<dbReference type="Gene3D" id="2.130.10.10">
    <property type="entry name" value="YVTN repeat-like/Quinoprotein amine dehydrogenase"/>
    <property type="match status" value="1"/>
</dbReference>
<dbReference type="EMBL" id="UGTM01000001">
    <property type="protein sequence ID" value="SUB87896.1"/>
    <property type="molecule type" value="Genomic_DNA"/>
</dbReference>
<accession>A0A379E5E6</accession>
<dbReference type="GO" id="GO:0016829">
    <property type="term" value="F:lyase activity"/>
    <property type="evidence" value="ECO:0007669"/>
    <property type="project" value="UniProtKB-KW"/>
</dbReference>
<keyword evidence="1" id="KW-0732">Signal</keyword>
<evidence type="ECO:0000259" key="2">
    <source>
        <dbReference type="Pfam" id="PF21544"/>
    </source>
</evidence>
<proteinExistence type="predicted"/>
<dbReference type="InterPro" id="IPR048954">
    <property type="entry name" value="PorZ_N"/>
</dbReference>
<dbReference type="SUPFAM" id="SSF63829">
    <property type="entry name" value="Calcium-dependent phosphotriesterase"/>
    <property type="match status" value="1"/>
</dbReference>
<name>A0A379E5E6_9BACT</name>
<dbReference type="Gene3D" id="2.60.40.4070">
    <property type="match status" value="1"/>
</dbReference>
<sequence>MTIKRYFLSLILLLTVAVSAAGKGMGTWKSYLSYSNIQWVEQGGNKLYVLASSSLYSYNKNDKSIQTYDKTSGLSDMDIRFIGWNRPARRLVIVYSDYNIDLLDDKGNVTNVPDYYLKMLTVDKTVNGIDMSGTDCYLSTGFGLVKLNVAKAEITDSYNLSFPVNYSYIEGNYIYAASQSNGLYRALLTANLLDRNNWVHTGSYAARPHTMDADLLAQAKTLKPGGPKRNTFIWTDFHNNRLYTTGGYFDPIADNWENPGIVQVLHGDEWEIYEDDFPSRTGYLYRGTKAVAVDPKNSGHVYVGARTGLYEFQSGRMVSFYNRDNSILQAAMDRGKELDNNYVLVNGLAYDRDGNLWVLNSQTKKENLIRLSRDGKMTSFCKPELMKDGVGLSSLSQMRQDSRGLLWFCNDDWRKPGLFSYDPKNDRLNAYTRFVNDDGNNIELTAVHCWAEDMEGNIWTGTTAGPLVLRRSQMNDKDGYRFVQVKVPRNDGSNLADYLLAGLDITAMAIDGGGRKWFGTKGNGAYLISADNMTQVQHFLMSNSNLLSNNVQSISINDATGEVFFATDKGLCSYMGDATKAADSPDNDKVYAYPNPVKPGYTGPITIVGLTLNADVKIVTTNGILVAEGTSNGGTFVWNGKDKNGKRVASGIYMVLSADENGDNGTVCKVAVVN</sequence>
<keyword evidence="3" id="KW-0456">Lyase</keyword>
<feature type="chain" id="PRO_5016573537" evidence="1">
    <location>
        <begin position="21"/>
        <end position="674"/>
    </location>
</feature>
<evidence type="ECO:0000256" key="1">
    <source>
        <dbReference type="SAM" id="SignalP"/>
    </source>
</evidence>
<evidence type="ECO:0000313" key="3">
    <source>
        <dbReference type="EMBL" id="SUB87896.1"/>
    </source>
</evidence>
<gene>
    <name evidence="3" type="ORF">NCTC13067_01577</name>
</gene>
<dbReference type="RefSeq" id="WP_025067068.1">
    <property type="nucleotide sequence ID" value="NZ_UGTM01000001.1"/>
</dbReference>
<dbReference type="AlphaFoldDB" id="A0A379E5E6"/>
<evidence type="ECO:0000313" key="4">
    <source>
        <dbReference type="Proteomes" id="UP000255469"/>
    </source>
</evidence>
<reference evidence="3 4" key="1">
    <citation type="submission" date="2018-06" db="EMBL/GenBank/DDBJ databases">
        <authorList>
            <consortium name="Pathogen Informatics"/>
            <person name="Doyle S."/>
        </authorList>
    </citation>
    <scope>NUCLEOTIDE SEQUENCE [LARGE SCALE GENOMIC DNA]</scope>
    <source>
        <strain evidence="3 4">NCTC13067</strain>
    </source>
</reference>
<feature type="domain" description="PorZ N-terminal beta-propeller" evidence="2">
    <location>
        <begin position="47"/>
        <end position="198"/>
    </location>
</feature>
<organism evidence="3 4">
    <name type="scientific">Prevotella denticola</name>
    <dbReference type="NCBI Taxonomy" id="28129"/>
    <lineage>
        <taxon>Bacteria</taxon>
        <taxon>Pseudomonadati</taxon>
        <taxon>Bacteroidota</taxon>
        <taxon>Bacteroidia</taxon>
        <taxon>Bacteroidales</taxon>
        <taxon>Prevotellaceae</taxon>
        <taxon>Prevotella</taxon>
    </lineage>
</organism>
<protein>
    <submittedName>
        <fullName evidence="3">Streptogramin lyase</fullName>
    </submittedName>
</protein>
<dbReference type="Proteomes" id="UP000255469">
    <property type="component" value="Unassembled WGS sequence"/>
</dbReference>
<dbReference type="Pfam" id="PF21544">
    <property type="entry name" value="PorZ_N_b_propeller"/>
    <property type="match status" value="1"/>
</dbReference>
<feature type="signal peptide" evidence="1">
    <location>
        <begin position="1"/>
        <end position="20"/>
    </location>
</feature>
<dbReference type="InterPro" id="IPR015943">
    <property type="entry name" value="WD40/YVTN_repeat-like_dom_sf"/>
</dbReference>